<sequence>MSQWKHRFVEGVLGSLWPGDAVAIEIGYISRDHFSIRCSRDGAFSLVPLSAEVALGGSGVWLSCKLCVLKLGEQLPVSILILVPLDGLRPPLAEPAPEGGSVDGSGATHEYFMYMWIVSKDLRPEDRLKR</sequence>
<evidence type="ECO:0000313" key="1">
    <source>
        <dbReference type="EMBL" id="OLP74772.1"/>
    </source>
</evidence>
<evidence type="ECO:0000313" key="2">
    <source>
        <dbReference type="Proteomes" id="UP000186817"/>
    </source>
</evidence>
<protein>
    <submittedName>
        <fullName evidence="1">Uncharacterized protein</fullName>
    </submittedName>
</protein>
<organism evidence="1 2">
    <name type="scientific">Symbiodinium microadriaticum</name>
    <name type="common">Dinoflagellate</name>
    <name type="synonym">Zooxanthella microadriatica</name>
    <dbReference type="NCBI Taxonomy" id="2951"/>
    <lineage>
        <taxon>Eukaryota</taxon>
        <taxon>Sar</taxon>
        <taxon>Alveolata</taxon>
        <taxon>Dinophyceae</taxon>
        <taxon>Suessiales</taxon>
        <taxon>Symbiodiniaceae</taxon>
        <taxon>Symbiodinium</taxon>
    </lineage>
</organism>
<feature type="non-terminal residue" evidence="1">
    <location>
        <position position="130"/>
    </location>
</feature>
<name>A0A1Q9BVT8_SYMMI</name>
<gene>
    <name evidence="1" type="ORF">AK812_SmicGene45594</name>
</gene>
<dbReference type="AlphaFoldDB" id="A0A1Q9BVT8"/>
<proteinExistence type="predicted"/>
<dbReference type="EMBL" id="LSRX01003228">
    <property type="protein sequence ID" value="OLP74772.1"/>
    <property type="molecule type" value="Genomic_DNA"/>
</dbReference>
<dbReference type="Proteomes" id="UP000186817">
    <property type="component" value="Unassembled WGS sequence"/>
</dbReference>
<keyword evidence="2" id="KW-1185">Reference proteome</keyword>
<comment type="caution">
    <text evidence="1">The sequence shown here is derived from an EMBL/GenBank/DDBJ whole genome shotgun (WGS) entry which is preliminary data.</text>
</comment>
<reference evidence="1 2" key="1">
    <citation type="submission" date="2016-02" db="EMBL/GenBank/DDBJ databases">
        <title>Genome analysis of coral dinoflagellate symbionts highlights evolutionary adaptations to a symbiotic lifestyle.</title>
        <authorList>
            <person name="Aranda M."/>
            <person name="Li Y."/>
            <person name="Liew Y.J."/>
            <person name="Baumgarten S."/>
            <person name="Simakov O."/>
            <person name="Wilson M."/>
            <person name="Piel J."/>
            <person name="Ashoor H."/>
            <person name="Bougouffa S."/>
            <person name="Bajic V.B."/>
            <person name="Ryu T."/>
            <person name="Ravasi T."/>
            <person name="Bayer T."/>
            <person name="Micklem G."/>
            <person name="Kim H."/>
            <person name="Bhak J."/>
            <person name="Lajeunesse T.C."/>
            <person name="Voolstra C.R."/>
        </authorList>
    </citation>
    <scope>NUCLEOTIDE SEQUENCE [LARGE SCALE GENOMIC DNA]</scope>
    <source>
        <strain evidence="1 2">CCMP2467</strain>
    </source>
</reference>
<accession>A0A1Q9BVT8</accession>